<feature type="domain" description="Glyoxalase/fosfomycin resistance/dioxygenase" evidence="1">
    <location>
        <begin position="15"/>
        <end position="98"/>
    </location>
</feature>
<dbReference type="Proteomes" id="UP000547458">
    <property type="component" value="Unassembled WGS sequence"/>
</dbReference>
<dbReference type="SUPFAM" id="SSF54593">
    <property type="entry name" value="Glyoxalase/Bleomycin resistance protein/Dihydroxybiphenyl dioxygenase"/>
    <property type="match status" value="1"/>
</dbReference>
<proteinExistence type="predicted"/>
<dbReference type="Gene3D" id="3.10.180.10">
    <property type="entry name" value="2,3-Dihydroxybiphenyl 1,2-Dioxygenase, domain 1"/>
    <property type="match status" value="1"/>
</dbReference>
<protein>
    <submittedName>
        <fullName evidence="2">Putative enzyme related to lactoylglutathione lyase</fullName>
    </submittedName>
</protein>
<dbReference type="CDD" id="cd07247">
    <property type="entry name" value="SgaA_N_like"/>
    <property type="match status" value="1"/>
</dbReference>
<evidence type="ECO:0000313" key="2">
    <source>
        <dbReference type="EMBL" id="NJC23797.1"/>
    </source>
</evidence>
<evidence type="ECO:0000259" key="1">
    <source>
        <dbReference type="Pfam" id="PF00903"/>
    </source>
</evidence>
<sequence>MPTRETFPDGVPCWVDLTSSDTAAAADFYGGLLGWGAEDLGPGYGHYTKFLADGLAVGGMIGNSEASGFPDGWVTYFATADVRALTERASLAEAEIMRAKLTVRTIVVQNNKRAAASRRRLKSYEEVTGDPESG</sequence>
<accession>A0A846RUH7</accession>
<dbReference type="PANTHER" id="PTHR33993:SF10">
    <property type="entry name" value="CONSERVED PROTEIN"/>
    <property type="match status" value="1"/>
</dbReference>
<dbReference type="InterPro" id="IPR004360">
    <property type="entry name" value="Glyas_Fos-R_dOase_dom"/>
</dbReference>
<organism evidence="2 3">
    <name type="scientific">Arthrobacter pigmenti</name>
    <dbReference type="NCBI Taxonomy" id="271432"/>
    <lineage>
        <taxon>Bacteria</taxon>
        <taxon>Bacillati</taxon>
        <taxon>Actinomycetota</taxon>
        <taxon>Actinomycetes</taxon>
        <taxon>Micrococcales</taxon>
        <taxon>Micrococcaceae</taxon>
        <taxon>Arthrobacter</taxon>
    </lineage>
</organism>
<keyword evidence="3" id="KW-1185">Reference proteome</keyword>
<gene>
    <name evidence="2" type="ORF">BJ994_002873</name>
</gene>
<comment type="caution">
    <text evidence="2">The sequence shown here is derived from an EMBL/GenBank/DDBJ whole genome shotgun (WGS) entry which is preliminary data.</text>
</comment>
<dbReference type="AlphaFoldDB" id="A0A846RUH7"/>
<dbReference type="InterPro" id="IPR052164">
    <property type="entry name" value="Anthracycline_SecMetBiosynth"/>
</dbReference>
<dbReference type="RefSeq" id="WP_167995124.1">
    <property type="nucleotide sequence ID" value="NZ_JAATJL010000001.1"/>
</dbReference>
<name>A0A846RUH7_9MICC</name>
<dbReference type="InterPro" id="IPR029068">
    <property type="entry name" value="Glyas_Bleomycin-R_OHBP_Dase"/>
</dbReference>
<evidence type="ECO:0000313" key="3">
    <source>
        <dbReference type="Proteomes" id="UP000547458"/>
    </source>
</evidence>
<keyword evidence="2" id="KW-0456">Lyase</keyword>
<dbReference type="EMBL" id="JAATJL010000001">
    <property type="protein sequence ID" value="NJC23797.1"/>
    <property type="molecule type" value="Genomic_DNA"/>
</dbReference>
<dbReference type="GO" id="GO:0016829">
    <property type="term" value="F:lyase activity"/>
    <property type="evidence" value="ECO:0007669"/>
    <property type="project" value="UniProtKB-KW"/>
</dbReference>
<dbReference type="PANTHER" id="PTHR33993">
    <property type="entry name" value="GLYOXALASE-RELATED"/>
    <property type="match status" value="1"/>
</dbReference>
<dbReference type="Pfam" id="PF00903">
    <property type="entry name" value="Glyoxalase"/>
    <property type="match status" value="1"/>
</dbReference>
<reference evidence="2 3" key="1">
    <citation type="submission" date="2020-03" db="EMBL/GenBank/DDBJ databases">
        <title>Sequencing the genomes of 1000 actinobacteria strains.</title>
        <authorList>
            <person name="Klenk H.-P."/>
        </authorList>
    </citation>
    <scope>NUCLEOTIDE SEQUENCE [LARGE SCALE GENOMIC DNA]</scope>
    <source>
        <strain evidence="2 3">DSM 16403</strain>
    </source>
</reference>